<dbReference type="Proteomes" id="UP000830167">
    <property type="component" value="Chromosome"/>
</dbReference>
<sequence>MKKWSEMTEWERDALVAEKVMGFTVYSYDKDILLFKAKINKRWTR</sequence>
<proteinExistence type="predicted"/>
<accession>A0ABY4CMZ6</accession>
<reference evidence="1" key="1">
    <citation type="submission" date="2021-12" db="EMBL/GenBank/DDBJ databases">
        <title>Alicyclobacillaceae gen. nov., sp. nov., isolated from chalcocite enrichment system.</title>
        <authorList>
            <person name="Jiang Z."/>
        </authorList>
    </citation>
    <scope>NUCLEOTIDE SEQUENCE</scope>
    <source>
        <strain evidence="1">MYW30-H2</strain>
    </source>
</reference>
<dbReference type="RefSeq" id="WP_347437513.1">
    <property type="nucleotide sequence ID" value="NZ_CP089291.1"/>
</dbReference>
<dbReference type="EMBL" id="CP089291">
    <property type="protein sequence ID" value="UOF90817.1"/>
    <property type="molecule type" value="Genomic_DNA"/>
</dbReference>
<dbReference type="InterPro" id="IPR028985">
    <property type="entry name" value="Bacillus_phage_prot-like"/>
</dbReference>
<evidence type="ECO:0000313" key="2">
    <source>
        <dbReference type="Proteomes" id="UP000830167"/>
    </source>
</evidence>
<dbReference type="Gene3D" id="3.30.2120.10">
    <property type="entry name" value="Bacillus phage protein-like"/>
    <property type="match status" value="1"/>
</dbReference>
<organism evidence="1 2">
    <name type="scientific">Fodinisporobacter ferrooxydans</name>
    <dbReference type="NCBI Taxonomy" id="2901836"/>
    <lineage>
        <taxon>Bacteria</taxon>
        <taxon>Bacillati</taxon>
        <taxon>Bacillota</taxon>
        <taxon>Bacilli</taxon>
        <taxon>Bacillales</taxon>
        <taxon>Alicyclobacillaceae</taxon>
        <taxon>Fodinisporobacter</taxon>
    </lineage>
</organism>
<keyword evidence="2" id="KW-1185">Reference proteome</keyword>
<gene>
    <name evidence="1" type="ORF">LSG31_00595</name>
</gene>
<protein>
    <submittedName>
        <fullName evidence="1">Uncharacterized protein</fullName>
    </submittedName>
</protein>
<evidence type="ECO:0000313" key="1">
    <source>
        <dbReference type="EMBL" id="UOF90817.1"/>
    </source>
</evidence>
<name>A0ABY4CMZ6_9BACL</name>